<evidence type="ECO:0000313" key="3">
    <source>
        <dbReference type="EMBL" id="RCH79871.1"/>
    </source>
</evidence>
<evidence type="ECO:0000313" key="4">
    <source>
        <dbReference type="Proteomes" id="UP000252139"/>
    </source>
</evidence>
<dbReference type="STRING" id="86630.A0A367IQV5"/>
<dbReference type="Proteomes" id="UP000252139">
    <property type="component" value="Unassembled WGS sequence"/>
</dbReference>
<dbReference type="EMBL" id="PJQL01004238">
    <property type="protein sequence ID" value="RCH79871.1"/>
    <property type="molecule type" value="Genomic_DNA"/>
</dbReference>
<dbReference type="OrthoDB" id="2259334at2759"/>
<keyword evidence="1" id="KW-0175">Coiled coil</keyword>
<feature type="compositionally biased region" description="Low complexity" evidence="2">
    <location>
        <begin position="34"/>
        <end position="51"/>
    </location>
</feature>
<proteinExistence type="predicted"/>
<evidence type="ECO:0000256" key="2">
    <source>
        <dbReference type="SAM" id="MobiDB-lite"/>
    </source>
</evidence>
<keyword evidence="4" id="KW-1185">Reference proteome</keyword>
<protein>
    <submittedName>
        <fullName evidence="3">Uncharacterized protein</fullName>
    </submittedName>
</protein>
<comment type="caution">
    <text evidence="3">The sequence shown here is derived from an EMBL/GenBank/DDBJ whole genome shotgun (WGS) entry which is preliminary data.</text>
</comment>
<gene>
    <name evidence="3" type="ORF">CU097_001697</name>
</gene>
<dbReference type="AlphaFoldDB" id="A0A367IQV5"/>
<evidence type="ECO:0000256" key="1">
    <source>
        <dbReference type="SAM" id="Coils"/>
    </source>
</evidence>
<sequence>MRTFHAKKVLCKCQPLAAQGDTLNLASVSQQTHAEPTATTISTSTSSSIPTPTEPRPLEPTATELVLAEDKPEAAWRASLKRSIEALEVDLKQKEREVHAIKKKIKVLKEQL</sequence>
<accession>A0A367IQV5</accession>
<feature type="region of interest" description="Disordered" evidence="2">
    <location>
        <begin position="29"/>
        <end position="58"/>
    </location>
</feature>
<reference evidence="3 4" key="1">
    <citation type="journal article" date="2018" name="G3 (Bethesda)">
        <title>Phylogenetic and Phylogenomic Definition of Rhizopus Species.</title>
        <authorList>
            <person name="Gryganskyi A.P."/>
            <person name="Golan J."/>
            <person name="Dolatabadi S."/>
            <person name="Mondo S."/>
            <person name="Robb S."/>
            <person name="Idnurm A."/>
            <person name="Muszewska A."/>
            <person name="Steczkiewicz K."/>
            <person name="Masonjones S."/>
            <person name="Liao H.L."/>
            <person name="Gajdeczka M.T."/>
            <person name="Anike F."/>
            <person name="Vuek A."/>
            <person name="Anishchenko I.M."/>
            <person name="Voigt K."/>
            <person name="de Hoog G.S."/>
            <person name="Smith M.E."/>
            <person name="Heitman J."/>
            <person name="Vilgalys R."/>
            <person name="Stajich J.E."/>
        </authorList>
    </citation>
    <scope>NUCLEOTIDE SEQUENCE [LARGE SCALE GENOMIC DNA]</scope>
    <source>
        <strain evidence="3 4">CBS 357.93</strain>
    </source>
</reference>
<name>A0A367IQV5_RHIAZ</name>
<organism evidence="3 4">
    <name type="scientific">Rhizopus azygosporus</name>
    <name type="common">Rhizopus microsporus var. azygosporus</name>
    <dbReference type="NCBI Taxonomy" id="86630"/>
    <lineage>
        <taxon>Eukaryota</taxon>
        <taxon>Fungi</taxon>
        <taxon>Fungi incertae sedis</taxon>
        <taxon>Mucoromycota</taxon>
        <taxon>Mucoromycotina</taxon>
        <taxon>Mucoromycetes</taxon>
        <taxon>Mucorales</taxon>
        <taxon>Mucorineae</taxon>
        <taxon>Rhizopodaceae</taxon>
        <taxon>Rhizopus</taxon>
    </lineage>
</organism>
<feature type="coiled-coil region" evidence="1">
    <location>
        <begin position="77"/>
        <end position="111"/>
    </location>
</feature>